<evidence type="ECO:0000313" key="2">
    <source>
        <dbReference type="Proteomes" id="UP001528672"/>
    </source>
</evidence>
<organism evidence="1 2">
    <name type="scientific">Curvibacter microcysteis</name>
    <dbReference type="NCBI Taxonomy" id="3026419"/>
    <lineage>
        <taxon>Bacteria</taxon>
        <taxon>Pseudomonadati</taxon>
        <taxon>Pseudomonadota</taxon>
        <taxon>Betaproteobacteria</taxon>
        <taxon>Burkholderiales</taxon>
        <taxon>Comamonadaceae</taxon>
        <taxon>Curvibacter</taxon>
    </lineage>
</organism>
<keyword evidence="2" id="KW-1185">Reference proteome</keyword>
<dbReference type="EMBL" id="JAQSIO010000010">
    <property type="protein sequence ID" value="MDD0816847.1"/>
    <property type="molecule type" value="Genomic_DNA"/>
</dbReference>
<proteinExistence type="predicted"/>
<evidence type="ECO:0000313" key="1">
    <source>
        <dbReference type="EMBL" id="MDD0816847.1"/>
    </source>
</evidence>
<sequence length="126" mass="14062">MPSSKSKLPNKIPACAEACEINKKEKIIITANLSKITTGQPARTLNLKFNTRRTSDLNNRKSVHMDNPKIIKTNKFQTHEDFITGRKSPVIPPWPRDIEHSGGACTNSLELIRKIEDDMASPLPTA</sequence>
<accession>A0ABT5MJV2</accession>
<dbReference type="Proteomes" id="UP001528672">
    <property type="component" value="Unassembled WGS sequence"/>
</dbReference>
<reference evidence="1 2" key="1">
    <citation type="submission" date="2023-02" db="EMBL/GenBank/DDBJ databases">
        <title>Bacterial whole genome sequence for Curvibacter sp. HBC28.</title>
        <authorList>
            <person name="Le V."/>
            <person name="Ko S.-R."/>
            <person name="Ahn C.-Y."/>
            <person name="Oh H.-M."/>
        </authorList>
    </citation>
    <scope>NUCLEOTIDE SEQUENCE [LARGE SCALE GENOMIC DNA]</scope>
    <source>
        <strain evidence="1 2">HBC28</strain>
    </source>
</reference>
<name>A0ABT5MJV2_9BURK</name>
<comment type="caution">
    <text evidence="1">The sequence shown here is derived from an EMBL/GenBank/DDBJ whole genome shotgun (WGS) entry which is preliminary data.</text>
</comment>
<protein>
    <submittedName>
        <fullName evidence="1">Uncharacterized protein</fullName>
    </submittedName>
</protein>
<gene>
    <name evidence="1" type="ORF">PSQ39_19600</name>
</gene>
<dbReference type="RefSeq" id="WP_273929015.1">
    <property type="nucleotide sequence ID" value="NZ_JAQSIO010000010.1"/>
</dbReference>